<name>A0AAD5WMT1_9PEZI</name>
<keyword evidence="2" id="KW-1185">Reference proteome</keyword>
<dbReference type="SUPFAM" id="SSF53474">
    <property type="entry name" value="alpha/beta-Hydrolases"/>
    <property type="match status" value="1"/>
</dbReference>
<dbReference type="InterPro" id="IPR029058">
    <property type="entry name" value="AB_hydrolase_fold"/>
</dbReference>
<dbReference type="PANTHER" id="PTHR42103:SF2">
    <property type="entry name" value="AB HYDROLASE-1 DOMAIN-CONTAINING PROTEIN"/>
    <property type="match status" value="1"/>
</dbReference>
<accession>A0AAD5WMT1</accession>
<dbReference type="PANTHER" id="PTHR42103">
    <property type="entry name" value="ALPHA/BETA-HYDROLASES SUPERFAMILY PROTEIN"/>
    <property type="match status" value="1"/>
</dbReference>
<organism evidence="1 2">
    <name type="scientific">Zalerion maritima</name>
    <dbReference type="NCBI Taxonomy" id="339359"/>
    <lineage>
        <taxon>Eukaryota</taxon>
        <taxon>Fungi</taxon>
        <taxon>Dikarya</taxon>
        <taxon>Ascomycota</taxon>
        <taxon>Pezizomycotina</taxon>
        <taxon>Sordariomycetes</taxon>
        <taxon>Lulworthiomycetidae</taxon>
        <taxon>Lulworthiales</taxon>
        <taxon>Lulworthiaceae</taxon>
        <taxon>Zalerion</taxon>
    </lineage>
</organism>
<evidence type="ECO:0000313" key="1">
    <source>
        <dbReference type="EMBL" id="KAJ2894247.1"/>
    </source>
</evidence>
<reference evidence="1" key="1">
    <citation type="submission" date="2022-07" db="EMBL/GenBank/DDBJ databases">
        <title>Draft genome sequence of Zalerion maritima ATCC 34329, a (micro)plastics degrading marine fungus.</title>
        <authorList>
            <person name="Paco A."/>
            <person name="Goncalves M.F.M."/>
            <person name="Rocha-Santos T.A.P."/>
            <person name="Alves A."/>
        </authorList>
    </citation>
    <scope>NUCLEOTIDE SEQUENCE</scope>
    <source>
        <strain evidence="1">ATCC 34329</strain>
    </source>
</reference>
<protein>
    <submittedName>
        <fullName evidence="1">Acid phosphatase</fullName>
    </submittedName>
</protein>
<dbReference type="AlphaFoldDB" id="A0AAD5WMT1"/>
<dbReference type="Proteomes" id="UP001201980">
    <property type="component" value="Unassembled WGS sequence"/>
</dbReference>
<dbReference type="Gene3D" id="3.40.50.1820">
    <property type="entry name" value="alpha/beta hydrolase"/>
    <property type="match status" value="2"/>
</dbReference>
<proteinExistence type="predicted"/>
<comment type="caution">
    <text evidence="1">The sequence shown here is derived from an EMBL/GenBank/DDBJ whole genome shotgun (WGS) entry which is preliminary data.</text>
</comment>
<sequence length="379" mass="41565">MMLPDPTVSLSLPSLDDGLVLDCRVYHPLKQRNLHAAIVAHPYAPLGGSFDDPVVDTVAGTLLRLGFIVGTFNFRGAAGSAGRTSWTSKPERLDYMSMVGFMAFYVHHLDKVSATKPVLLHAGYSYGAMITSQIPPLNDILDHFSEPAPGSSATEIRLRAQNLASQFTVTSSATAGRHGSPRLGIRIGGDEDRRSIDARRSTDTDERLRRGVHDILAKAKLHRQSGSVDIAKDSRDVKGGDKGDEVLHYHQAMAKTDTICLPALSLADFFRPAYLMVSPLQGVITTLATMSFLRRGHDAGSDERAERKLVENPALALFGDQDVFVAAKRLRQWGARLEAQTDSQFRAHEISTAGHFWIEDRVLYIMRDAVGTFASELLK</sequence>
<dbReference type="EMBL" id="JAKWBI020000513">
    <property type="protein sequence ID" value="KAJ2894247.1"/>
    <property type="molecule type" value="Genomic_DNA"/>
</dbReference>
<gene>
    <name evidence="1" type="ORF">MKZ38_007808</name>
</gene>
<evidence type="ECO:0000313" key="2">
    <source>
        <dbReference type="Proteomes" id="UP001201980"/>
    </source>
</evidence>